<sequence>MDQNLKRIVILGGGSAGWLTASIIAAEHCSASATGVQITLVESPDVATVGVGEGTWPTMRQTLRQIGIPEKTFFRECDASFKQGSRFCGWVNGTDNDIYYHPFVLPEGYLESDLHGYWQRHGQGISYADAFTAQTHLCERNLAPKQIATPDYAAVVNYGYHLNVGKFGQLLQRHATKHLGVNHILDHVTAVNSCDNGDIRSLNTRDNGELEADLFIDCSGSASMLLGQHFGIGWRDCRPFLFNDRALATQVPYRDPQQPIASATVSTAQPEGWIWDIALPTRRGVGHVYASNFTSDEQAERCLRNYIARDLSDKKAEQLNIKALKFDPGHRNIFWHRNCVAVGMAAGFIEPLEASALVLVELAAEMIRDELPRSREMMDYVARNFNNKFLYRWERVIDFLKLHYVLSQRENEYWQAHRQPDSIPDSLTQKLKLWRHRPPSEYDFDRKGEVFPSASYQYVLYGMGFHTEPRSTDKLSDSDKTVERYLSDNKRKLDKYLNGLPSNRMLITRLLH</sequence>
<name>A0ABV7HLA6_9GAMM</name>
<evidence type="ECO:0000313" key="1">
    <source>
        <dbReference type="EMBL" id="MFC3154487.1"/>
    </source>
</evidence>
<organism evidence="1 2">
    <name type="scientific">Gilvimarinus japonicus</name>
    <dbReference type="NCBI Taxonomy" id="1796469"/>
    <lineage>
        <taxon>Bacteria</taxon>
        <taxon>Pseudomonadati</taxon>
        <taxon>Pseudomonadota</taxon>
        <taxon>Gammaproteobacteria</taxon>
        <taxon>Cellvibrionales</taxon>
        <taxon>Cellvibrionaceae</taxon>
        <taxon>Gilvimarinus</taxon>
    </lineage>
</organism>
<dbReference type="EMBL" id="JBHRTL010000004">
    <property type="protein sequence ID" value="MFC3154487.1"/>
    <property type="molecule type" value="Genomic_DNA"/>
</dbReference>
<dbReference type="GO" id="GO:0016491">
    <property type="term" value="F:oxidoreductase activity"/>
    <property type="evidence" value="ECO:0007669"/>
    <property type="project" value="UniProtKB-KW"/>
</dbReference>
<dbReference type="PANTHER" id="PTHR43747:SF4">
    <property type="entry name" value="FLAVIN-DEPENDENT TRYPTOPHAN HALOGENASE"/>
    <property type="match status" value="1"/>
</dbReference>
<dbReference type="SUPFAM" id="SSF51905">
    <property type="entry name" value="FAD/NAD(P)-binding domain"/>
    <property type="match status" value="1"/>
</dbReference>
<dbReference type="PIRSF" id="PIRSF011396">
    <property type="entry name" value="Trp_halogenase"/>
    <property type="match status" value="1"/>
</dbReference>
<dbReference type="InterPro" id="IPR033856">
    <property type="entry name" value="Trp_halogen"/>
</dbReference>
<dbReference type="InterPro" id="IPR036188">
    <property type="entry name" value="FAD/NAD-bd_sf"/>
</dbReference>
<dbReference type="Gene3D" id="3.50.50.60">
    <property type="entry name" value="FAD/NAD(P)-binding domain"/>
    <property type="match status" value="1"/>
</dbReference>
<evidence type="ECO:0000313" key="2">
    <source>
        <dbReference type="Proteomes" id="UP001595548"/>
    </source>
</evidence>
<dbReference type="InterPro" id="IPR006905">
    <property type="entry name" value="Flavin_halogenase"/>
</dbReference>
<dbReference type="Proteomes" id="UP001595548">
    <property type="component" value="Unassembled WGS sequence"/>
</dbReference>
<dbReference type="EC" id="1.14.19.-" evidence="1"/>
<comment type="caution">
    <text evidence="1">The sequence shown here is derived from an EMBL/GenBank/DDBJ whole genome shotgun (WGS) entry which is preliminary data.</text>
</comment>
<proteinExistence type="predicted"/>
<gene>
    <name evidence="1" type="ORF">ACFOEB_04665</name>
</gene>
<keyword evidence="1" id="KW-0560">Oxidoreductase</keyword>
<keyword evidence="2" id="KW-1185">Reference proteome</keyword>
<reference evidence="2" key="1">
    <citation type="journal article" date="2019" name="Int. J. Syst. Evol. Microbiol.">
        <title>The Global Catalogue of Microorganisms (GCM) 10K type strain sequencing project: providing services to taxonomists for standard genome sequencing and annotation.</title>
        <authorList>
            <consortium name="The Broad Institute Genomics Platform"/>
            <consortium name="The Broad Institute Genome Sequencing Center for Infectious Disease"/>
            <person name="Wu L."/>
            <person name="Ma J."/>
        </authorList>
    </citation>
    <scope>NUCLEOTIDE SEQUENCE [LARGE SCALE GENOMIC DNA]</scope>
    <source>
        <strain evidence="2">KCTC 52141</strain>
    </source>
</reference>
<dbReference type="PANTHER" id="PTHR43747">
    <property type="entry name" value="FAD-BINDING PROTEIN"/>
    <property type="match status" value="1"/>
</dbReference>
<dbReference type="Pfam" id="PF04820">
    <property type="entry name" value="Trp_halogenase"/>
    <property type="match status" value="1"/>
</dbReference>
<accession>A0ABV7HLA6</accession>
<dbReference type="InterPro" id="IPR050816">
    <property type="entry name" value="Flavin-dep_Halogenase_NPB"/>
</dbReference>
<protein>
    <submittedName>
        <fullName evidence="1">Tryptophan halogenase family protein</fullName>
        <ecNumber evidence="1">1.14.19.-</ecNumber>
    </submittedName>
</protein>
<dbReference type="RefSeq" id="WP_382414752.1">
    <property type="nucleotide sequence ID" value="NZ_AP031500.1"/>
</dbReference>